<evidence type="ECO:0000313" key="2">
    <source>
        <dbReference type="EMBL" id="STD25108.1"/>
    </source>
</evidence>
<keyword evidence="1" id="KW-0472">Membrane</keyword>
<feature type="transmembrane region" description="Helical" evidence="1">
    <location>
        <begin position="35"/>
        <end position="52"/>
    </location>
</feature>
<keyword evidence="1" id="KW-0812">Transmembrane</keyword>
<proteinExistence type="predicted"/>
<organism evidence="2 3">
    <name type="scientific">Enterobacter asburiae</name>
    <dbReference type="NCBI Taxonomy" id="61645"/>
    <lineage>
        <taxon>Bacteria</taxon>
        <taxon>Pseudomonadati</taxon>
        <taxon>Pseudomonadota</taxon>
        <taxon>Gammaproteobacteria</taxon>
        <taxon>Enterobacterales</taxon>
        <taxon>Enterobacteriaceae</taxon>
        <taxon>Enterobacter</taxon>
        <taxon>Enterobacter cloacae complex</taxon>
    </lineage>
</organism>
<feature type="transmembrane region" description="Helical" evidence="1">
    <location>
        <begin position="7"/>
        <end position="29"/>
    </location>
</feature>
<name>A0A376FIF0_ENTAS</name>
<gene>
    <name evidence="2" type="ORF">NCTC12123_04801</name>
</gene>
<sequence length="53" mass="6001">MLNIMNGWVLPFIIFVDLVTSLLILFAAYSRRVHALPVMCKIGLAALAFGFFW</sequence>
<evidence type="ECO:0000256" key="1">
    <source>
        <dbReference type="SAM" id="Phobius"/>
    </source>
</evidence>
<keyword evidence="1" id="KW-1133">Transmembrane helix</keyword>
<evidence type="ECO:0000313" key="3">
    <source>
        <dbReference type="Proteomes" id="UP000255163"/>
    </source>
</evidence>
<dbReference type="Proteomes" id="UP000255163">
    <property type="component" value="Unassembled WGS sequence"/>
</dbReference>
<reference evidence="2 3" key="1">
    <citation type="submission" date="2018-06" db="EMBL/GenBank/DDBJ databases">
        <authorList>
            <consortium name="Pathogen Informatics"/>
            <person name="Doyle S."/>
        </authorList>
    </citation>
    <scope>NUCLEOTIDE SEQUENCE [LARGE SCALE GENOMIC DNA]</scope>
    <source>
        <strain evidence="2 3">NCTC12123</strain>
    </source>
</reference>
<dbReference type="EMBL" id="UFYI01000007">
    <property type="protein sequence ID" value="STD25108.1"/>
    <property type="molecule type" value="Genomic_DNA"/>
</dbReference>
<dbReference type="AlphaFoldDB" id="A0A376FIF0"/>
<accession>A0A376FIF0</accession>
<protein>
    <submittedName>
        <fullName evidence="2">Uncharacterized protein</fullName>
    </submittedName>
</protein>
<dbReference type="STRING" id="640513.Entas_0287"/>